<protein>
    <submittedName>
        <fullName evidence="13">TonB-dependent receptor</fullName>
    </submittedName>
</protein>
<evidence type="ECO:0000256" key="1">
    <source>
        <dbReference type="ARBA" id="ARBA00004571"/>
    </source>
</evidence>
<evidence type="ECO:0000256" key="3">
    <source>
        <dbReference type="ARBA" id="ARBA00022452"/>
    </source>
</evidence>
<dbReference type="GO" id="GO:0044718">
    <property type="term" value="P:siderophore transmembrane transport"/>
    <property type="evidence" value="ECO:0007669"/>
    <property type="project" value="TreeGrafter"/>
</dbReference>
<evidence type="ECO:0000313" key="14">
    <source>
        <dbReference type="Proteomes" id="UP000753961"/>
    </source>
</evidence>
<keyword evidence="6 10" id="KW-0798">TonB box</keyword>
<evidence type="ECO:0000313" key="13">
    <source>
        <dbReference type="EMBL" id="MBY5957287.1"/>
    </source>
</evidence>
<dbReference type="Gene3D" id="2.170.130.10">
    <property type="entry name" value="TonB-dependent receptor, plug domain"/>
    <property type="match status" value="1"/>
</dbReference>
<keyword evidence="5" id="KW-0732">Signal</keyword>
<evidence type="ECO:0000256" key="6">
    <source>
        <dbReference type="ARBA" id="ARBA00023077"/>
    </source>
</evidence>
<dbReference type="Pfam" id="PF13715">
    <property type="entry name" value="CarbopepD_reg_2"/>
    <property type="match status" value="1"/>
</dbReference>
<keyword evidence="4" id="KW-0812">Transmembrane</keyword>
<keyword evidence="3" id="KW-1134">Transmembrane beta strand</keyword>
<evidence type="ECO:0000256" key="10">
    <source>
        <dbReference type="RuleBase" id="RU003357"/>
    </source>
</evidence>
<dbReference type="SUPFAM" id="SSF49464">
    <property type="entry name" value="Carboxypeptidase regulatory domain-like"/>
    <property type="match status" value="1"/>
</dbReference>
<keyword evidence="2" id="KW-0813">Transport</keyword>
<dbReference type="InterPro" id="IPR008969">
    <property type="entry name" value="CarboxyPept-like_regulatory"/>
</dbReference>
<keyword evidence="14" id="KW-1185">Reference proteome</keyword>
<evidence type="ECO:0000259" key="11">
    <source>
        <dbReference type="Pfam" id="PF00593"/>
    </source>
</evidence>
<keyword evidence="8 13" id="KW-0675">Receptor</keyword>
<evidence type="ECO:0000256" key="2">
    <source>
        <dbReference type="ARBA" id="ARBA00022448"/>
    </source>
</evidence>
<dbReference type="GO" id="GO:0015344">
    <property type="term" value="F:siderophore uptake transmembrane transporter activity"/>
    <property type="evidence" value="ECO:0007669"/>
    <property type="project" value="TreeGrafter"/>
</dbReference>
<gene>
    <name evidence="13" type="ORF">KUV50_04005</name>
</gene>
<accession>A0A953HWY7</accession>
<evidence type="ECO:0000256" key="9">
    <source>
        <dbReference type="ARBA" id="ARBA00023237"/>
    </source>
</evidence>
<dbReference type="InterPro" id="IPR012910">
    <property type="entry name" value="Plug_dom"/>
</dbReference>
<dbReference type="Pfam" id="PF07715">
    <property type="entry name" value="Plug"/>
    <property type="match status" value="1"/>
</dbReference>
<dbReference type="PANTHER" id="PTHR30069:SF29">
    <property type="entry name" value="HEMOGLOBIN AND HEMOGLOBIN-HAPTOGLOBIN-BINDING PROTEIN 1-RELATED"/>
    <property type="match status" value="1"/>
</dbReference>
<dbReference type="EMBL" id="JAHVHU010000004">
    <property type="protein sequence ID" value="MBY5957287.1"/>
    <property type="molecule type" value="Genomic_DNA"/>
</dbReference>
<dbReference type="Gene3D" id="2.40.170.20">
    <property type="entry name" value="TonB-dependent receptor, beta-barrel domain"/>
    <property type="match status" value="1"/>
</dbReference>
<evidence type="ECO:0000256" key="5">
    <source>
        <dbReference type="ARBA" id="ARBA00022729"/>
    </source>
</evidence>
<proteinExistence type="inferred from homology"/>
<dbReference type="InterPro" id="IPR039426">
    <property type="entry name" value="TonB-dep_rcpt-like"/>
</dbReference>
<dbReference type="PANTHER" id="PTHR30069">
    <property type="entry name" value="TONB-DEPENDENT OUTER MEMBRANE RECEPTOR"/>
    <property type="match status" value="1"/>
</dbReference>
<dbReference type="InterPro" id="IPR037066">
    <property type="entry name" value="Plug_dom_sf"/>
</dbReference>
<evidence type="ECO:0000256" key="7">
    <source>
        <dbReference type="ARBA" id="ARBA00023136"/>
    </source>
</evidence>
<comment type="similarity">
    <text evidence="10">Belongs to the TonB-dependent receptor family.</text>
</comment>
<dbReference type="Gene3D" id="2.60.40.1120">
    <property type="entry name" value="Carboxypeptidase-like, regulatory domain"/>
    <property type="match status" value="1"/>
</dbReference>
<evidence type="ECO:0000256" key="4">
    <source>
        <dbReference type="ARBA" id="ARBA00022692"/>
    </source>
</evidence>
<dbReference type="InterPro" id="IPR036942">
    <property type="entry name" value="Beta-barrel_TonB_sf"/>
</dbReference>
<feature type="domain" description="TonB-dependent receptor plug" evidence="12">
    <location>
        <begin position="131"/>
        <end position="240"/>
    </location>
</feature>
<name>A0A953HWY7_9BACT</name>
<keyword evidence="7 10" id="KW-0472">Membrane</keyword>
<dbReference type="GO" id="GO:0009279">
    <property type="term" value="C:cell outer membrane"/>
    <property type="evidence" value="ECO:0007669"/>
    <property type="project" value="UniProtKB-SubCell"/>
</dbReference>
<sequence>MICHFRNYQKLNYLNKIKIGVFLLLMIGAGTLSAQTIIRGKIVDAQDGEPLIGANVRIENTEVGTVTDWDGVFRLETELNPPLTLILSYVGYENMKVNYAQNDPPLNIAMNSQSINLGSVVIKSERLTEKQKTAPLTVESLDLNAIKETASTNFYDGLGALKGVDLTAASLGFKIINTRGFNSTSPVRSLQIIDGVDNQAPGLNFSLGNFLGSSELDVRKVDIIVGASSAYYGPNAFNGVISMETKDPFFHHGLSAYVKGGERNMLETAVRWGHVLRNDQGDAWMAYKMNFSFLRADDWEAENYNPVFDTEAGVGNPGGYDAVNIYGDEYYPGNDLTTAPPWRFVGMGIWHRRGYKETDLVDYDTKNIKGNVALHFRTNPDAEYLSPEIIVSSSLGNGTTVYQGDNRFSLRNILFLQNRLEFKKKDKYFLRAYMTIDDAGDSFDPYFTALRLQEQAKDETTWSADYTNYYRSNYAKKPVELGYPELQIDVDESGNIITSFDRDAAQMWLDANQDLLKEWHQNAQTAANQPSPVNNGSKAFYEPGTDRFREVFQRIISRKSNSTEKGTRFYDKSALYHLHGEYKFEPTFLKSWTVGGNARQYRPDSDGTIFYDSAGVTLTNFEFGIYSGLDNKWGNREQWTTTLTMRLDKNENFNWLFSPAASVVYQPKDNTYLRLSFSSAIRNPTLSDQFLDFNVGRAILSGNLHGVDSLISLDSFDEYRKTLETDKLSYFSIDPIQPESVKTVEAGVRTSLWNKWYLDAGYYYSIYNDFIGYKIGLKGTFDAQTGLTDELQAYRYSANSTNQVTTQGASIGLNYYLNDVLALRGNYSWNKLNKAFEDDPIIPAFNTPEHKFNLGVSGRKMKIPSLDLKNHQLGFNINYKWIEGFLFEGSPQFTGIVPTYDLLDVQINWNFINLNTTIKIGASNVLNNQKFQTYGGPRIGRLGYITILYGN</sequence>
<dbReference type="Proteomes" id="UP000753961">
    <property type="component" value="Unassembled WGS sequence"/>
</dbReference>
<keyword evidence="9" id="KW-0998">Cell outer membrane</keyword>
<dbReference type="AlphaFoldDB" id="A0A953HWY7"/>
<dbReference type="SUPFAM" id="SSF56935">
    <property type="entry name" value="Porins"/>
    <property type="match status" value="1"/>
</dbReference>
<organism evidence="13 14">
    <name type="scientific">Membranihabitans marinus</name>
    <dbReference type="NCBI Taxonomy" id="1227546"/>
    <lineage>
        <taxon>Bacteria</taxon>
        <taxon>Pseudomonadati</taxon>
        <taxon>Bacteroidota</taxon>
        <taxon>Saprospiria</taxon>
        <taxon>Saprospirales</taxon>
        <taxon>Saprospiraceae</taxon>
        <taxon>Membranihabitans</taxon>
    </lineage>
</organism>
<dbReference type="InterPro" id="IPR000531">
    <property type="entry name" value="Beta-barrel_TonB"/>
</dbReference>
<dbReference type="Pfam" id="PF00593">
    <property type="entry name" value="TonB_dep_Rec_b-barrel"/>
    <property type="match status" value="1"/>
</dbReference>
<feature type="domain" description="TonB-dependent receptor-like beta-barrel" evidence="11">
    <location>
        <begin position="466"/>
        <end position="925"/>
    </location>
</feature>
<evidence type="ECO:0000259" key="12">
    <source>
        <dbReference type="Pfam" id="PF07715"/>
    </source>
</evidence>
<reference evidence="13" key="1">
    <citation type="submission" date="2021-06" db="EMBL/GenBank/DDBJ databases">
        <title>44 bacteria genomes isolated from Dapeng, Shenzhen.</title>
        <authorList>
            <person name="Zheng W."/>
            <person name="Yu S."/>
            <person name="Huang Y."/>
        </authorList>
    </citation>
    <scope>NUCLEOTIDE SEQUENCE</scope>
    <source>
        <strain evidence="13">DP5N28-2</strain>
    </source>
</reference>
<evidence type="ECO:0000256" key="8">
    <source>
        <dbReference type="ARBA" id="ARBA00023170"/>
    </source>
</evidence>
<comment type="subcellular location">
    <subcellularLocation>
        <location evidence="1">Cell outer membrane</location>
        <topology evidence="1">Multi-pass membrane protein</topology>
    </subcellularLocation>
</comment>
<comment type="caution">
    <text evidence="13">The sequence shown here is derived from an EMBL/GenBank/DDBJ whole genome shotgun (WGS) entry which is preliminary data.</text>
</comment>